<sequence length="156" mass="16572">MSRSMHDVIRMRWRGLNALPVLLPVLLAPCARAAQPGYFMPPVLAHKSLGSAPSAVHPLIAQGRGFDLSLKAEAPPKVFAPDTLQSVLRHLGPVSVEQKTTSPIAMEHGVTTVFALPVQAIPGLDLTASFFGGHRDTRLGAPPGSAAVTGGLRFRW</sequence>
<evidence type="ECO:0000313" key="1">
    <source>
        <dbReference type="EMBL" id="MCO6160857.1"/>
    </source>
</evidence>
<protein>
    <recommendedName>
        <fullName evidence="3">Autotransporter domain-containing protein</fullName>
    </recommendedName>
</protein>
<dbReference type="Proteomes" id="UP001523401">
    <property type="component" value="Unassembled WGS sequence"/>
</dbReference>
<organism evidence="1 2">
    <name type="scientific">Asaia lannensis NBRC 102526</name>
    <dbReference type="NCBI Taxonomy" id="1307926"/>
    <lineage>
        <taxon>Bacteria</taxon>
        <taxon>Pseudomonadati</taxon>
        <taxon>Pseudomonadota</taxon>
        <taxon>Alphaproteobacteria</taxon>
        <taxon>Acetobacterales</taxon>
        <taxon>Acetobacteraceae</taxon>
        <taxon>Asaia</taxon>
    </lineage>
</organism>
<keyword evidence="2" id="KW-1185">Reference proteome</keyword>
<dbReference type="RefSeq" id="WP_252849876.1">
    <property type="nucleotide sequence ID" value="NZ_BAPW01000040.1"/>
</dbReference>
<name>A0ABT1CJ29_9PROT</name>
<comment type="caution">
    <text evidence="1">The sequence shown here is derived from an EMBL/GenBank/DDBJ whole genome shotgun (WGS) entry which is preliminary data.</text>
</comment>
<proteinExistence type="predicted"/>
<gene>
    <name evidence="1" type="ORF">NF685_12530</name>
</gene>
<reference evidence="1 2" key="1">
    <citation type="submission" date="2022-06" db="EMBL/GenBank/DDBJ databases">
        <title>Whole-genome of Asaia lannensis strain LMG 27011T.</title>
        <authorList>
            <person name="Sombolestani A."/>
        </authorList>
    </citation>
    <scope>NUCLEOTIDE SEQUENCE [LARGE SCALE GENOMIC DNA]</scope>
    <source>
        <strain evidence="1 2">NBRC 102526</strain>
    </source>
</reference>
<dbReference type="EMBL" id="JAMXQU010000011">
    <property type="protein sequence ID" value="MCO6160857.1"/>
    <property type="molecule type" value="Genomic_DNA"/>
</dbReference>
<evidence type="ECO:0008006" key="3">
    <source>
        <dbReference type="Google" id="ProtNLM"/>
    </source>
</evidence>
<accession>A0ABT1CJ29</accession>
<evidence type="ECO:0000313" key="2">
    <source>
        <dbReference type="Proteomes" id="UP001523401"/>
    </source>
</evidence>